<feature type="transmembrane region" description="Helical" evidence="1">
    <location>
        <begin position="30"/>
        <end position="50"/>
    </location>
</feature>
<reference evidence="2 3" key="1">
    <citation type="journal article" date="2014" name="Genome Announc.">
        <title>Trypanosoma cruzi Clone Dm28c Draft Genome Sequence.</title>
        <authorList>
            <person name="Grisard E.C."/>
            <person name="Teixeira S.M."/>
            <person name="de Almeida L.G."/>
            <person name="Stoco P.H."/>
            <person name="Gerber A.L."/>
            <person name="Talavera-Lopez C."/>
            <person name="Lima O.C."/>
            <person name="Andersson B."/>
            <person name="de Vasconcelos A.T."/>
        </authorList>
    </citation>
    <scope>NUCLEOTIDE SEQUENCE [LARGE SCALE GENOMIC DNA]</scope>
    <source>
        <strain evidence="2 3">Dm28c</strain>
    </source>
</reference>
<keyword evidence="1" id="KW-1133">Transmembrane helix</keyword>
<comment type="caution">
    <text evidence="2">The sequence shown here is derived from an EMBL/GenBank/DDBJ whole genome shotgun (WGS) entry which is preliminary data.</text>
</comment>
<dbReference type="VEuPathDB" id="TriTrypDB:TCDM_04714"/>
<evidence type="ECO:0000313" key="2">
    <source>
        <dbReference type="EMBL" id="ESS66607.1"/>
    </source>
</evidence>
<dbReference type="Proteomes" id="UP000017861">
    <property type="component" value="Unassembled WGS sequence"/>
</dbReference>
<organism evidence="2 3">
    <name type="scientific">Trypanosoma cruzi Dm28c</name>
    <dbReference type="NCBI Taxonomy" id="1416333"/>
    <lineage>
        <taxon>Eukaryota</taxon>
        <taxon>Discoba</taxon>
        <taxon>Euglenozoa</taxon>
        <taxon>Kinetoplastea</taxon>
        <taxon>Metakinetoplastina</taxon>
        <taxon>Trypanosomatida</taxon>
        <taxon>Trypanosomatidae</taxon>
        <taxon>Trypanosoma</taxon>
        <taxon>Schizotrypanum</taxon>
    </lineage>
</organism>
<keyword evidence="1" id="KW-0472">Membrane</keyword>
<dbReference type="OrthoDB" id="272578at2759"/>
<evidence type="ECO:0000313" key="3">
    <source>
        <dbReference type="Proteomes" id="UP000017861"/>
    </source>
</evidence>
<dbReference type="EMBL" id="AYLP01000042">
    <property type="protein sequence ID" value="ESS66607.1"/>
    <property type="molecule type" value="Genomic_DNA"/>
</dbReference>
<evidence type="ECO:0000256" key="1">
    <source>
        <dbReference type="SAM" id="Phobius"/>
    </source>
</evidence>
<gene>
    <name evidence="2" type="ORF">TCDM_04714</name>
</gene>
<sequence length="575" mass="64461">MKELLCVFLFFFCLVYHCCCLFLLDVVVFLPWALLCHMLVLFLLLTYVLLCVCSIEEEIMDLIFAEGARTPSAKPFAIPSEVKSRLRARNPVEREHVGGTEEAGKRKEGEFNGAVAARVLPGSLVKYIQRCIEYGQNSTHLEEDLQAANGLTDSTRRLAALQSALSILCHIAAMDKSYCFISSRSTAPRKQPLARTSRNRSQTTKVISDPFFSLTDIYTTVRSLKLEYEDGLKQQKSGIGKQEHMSVNSAAAAVSTIEARVDASLALLEFTVLQMLLNFDRARDISVGYVADMLRTMPQIFATEKRPLTVLQGDDGKNRERKRFRDGENVVDDVANAANSIVLKALQALKSKDCFRALSRANSGNTVRASDGSLPVSFDGMMTNALDGTYRGRGIYGALHDMKMLLYGLYATASSEQEEHITLARLQFEHSLREEYDLFLRKTGLRGEVEDPLLPERTMFDVNPLFADADSTSCTDTQLKSLKLLDLIREVDNESWFEYPVFDMANIELSSIEKWVRGSIFGMKTNREAFLALRDVLEQMVDNCVLSYGPTSPFSQVITLMRQRLVDAAREVGLL</sequence>
<name>V5BKG8_TRYCR</name>
<dbReference type="AlphaFoldDB" id="V5BKG8"/>
<protein>
    <submittedName>
        <fullName evidence="2">Uncharacterized protein</fullName>
    </submittedName>
</protein>
<keyword evidence="1" id="KW-0812">Transmembrane</keyword>
<accession>V5BKG8</accession>
<proteinExistence type="predicted"/>